<keyword evidence="4" id="KW-1185">Reference proteome</keyword>
<proteinExistence type="predicted"/>
<feature type="region of interest" description="Disordered" evidence="1">
    <location>
        <begin position="191"/>
        <end position="252"/>
    </location>
</feature>
<sequence>MTTPEQPDTPPLTRKQLRELRNTGAAPIVSPEPTPTPSAEHPADDTSQAQDARPEPTPLPHAAEPAAVAPAPEADASVDLAASPLTRRQARQQERIRTASVPVIAPQESSDATDSDAASAPGEPDIVEEVPASVETPADEQTATSAIRELFAPASDDEAEEVVEGITVVDDMADGGAVADELDHDELVADEVTVIDTVEPDAASTDSDDESEATGDAPASDTVAGDDESPDADATVRPTVNPQLGADLATKEPVRVDLPPSFDDLLAQGTTGSISAPNALILSQTTGDLPIVSPISSTGEVLVTGTFGLPEGLGSTGHAPGTADGHEADAVLVDGELPAHSSPTPIAASAAVSTVKGTSDVIKPPPPEKGGRLMMWLAITAGVLALALVGVLILAFVNGVF</sequence>
<gene>
    <name evidence="3" type="ORF">ACFQZV_09020</name>
</gene>
<keyword evidence="2" id="KW-0472">Membrane</keyword>
<accession>A0ABW2ZS15</accession>
<name>A0ABW2ZS15_9MICO</name>
<organism evidence="3 4">
    <name type="scientific">Microbacterium koreense</name>
    <dbReference type="NCBI Taxonomy" id="323761"/>
    <lineage>
        <taxon>Bacteria</taxon>
        <taxon>Bacillati</taxon>
        <taxon>Actinomycetota</taxon>
        <taxon>Actinomycetes</taxon>
        <taxon>Micrococcales</taxon>
        <taxon>Microbacteriaceae</taxon>
        <taxon>Microbacterium</taxon>
    </lineage>
</organism>
<dbReference type="Proteomes" id="UP001597042">
    <property type="component" value="Unassembled WGS sequence"/>
</dbReference>
<evidence type="ECO:0000313" key="3">
    <source>
        <dbReference type="EMBL" id="MFD0781437.1"/>
    </source>
</evidence>
<feature type="compositionally biased region" description="Low complexity" evidence="1">
    <location>
        <begin position="109"/>
        <end position="120"/>
    </location>
</feature>
<keyword evidence="2" id="KW-1133">Transmembrane helix</keyword>
<dbReference type="EMBL" id="JBHTIM010000001">
    <property type="protein sequence ID" value="MFD0781437.1"/>
    <property type="molecule type" value="Genomic_DNA"/>
</dbReference>
<feature type="transmembrane region" description="Helical" evidence="2">
    <location>
        <begin position="373"/>
        <end position="397"/>
    </location>
</feature>
<evidence type="ECO:0000256" key="2">
    <source>
        <dbReference type="SAM" id="Phobius"/>
    </source>
</evidence>
<evidence type="ECO:0000313" key="4">
    <source>
        <dbReference type="Proteomes" id="UP001597042"/>
    </source>
</evidence>
<keyword evidence="2" id="KW-0812">Transmembrane</keyword>
<comment type="caution">
    <text evidence="3">The sequence shown here is derived from an EMBL/GenBank/DDBJ whole genome shotgun (WGS) entry which is preliminary data.</text>
</comment>
<feature type="region of interest" description="Disordered" evidence="1">
    <location>
        <begin position="1"/>
        <end position="145"/>
    </location>
</feature>
<reference evidence="4" key="1">
    <citation type="journal article" date="2019" name="Int. J. Syst. Evol. Microbiol.">
        <title>The Global Catalogue of Microorganisms (GCM) 10K type strain sequencing project: providing services to taxonomists for standard genome sequencing and annotation.</title>
        <authorList>
            <consortium name="The Broad Institute Genomics Platform"/>
            <consortium name="The Broad Institute Genome Sequencing Center for Infectious Disease"/>
            <person name="Wu L."/>
            <person name="Ma J."/>
        </authorList>
    </citation>
    <scope>NUCLEOTIDE SEQUENCE [LARGE SCALE GENOMIC DNA]</scope>
    <source>
        <strain evidence="4">CCUG 50754</strain>
    </source>
</reference>
<protein>
    <submittedName>
        <fullName evidence="3">Uncharacterized protein</fullName>
    </submittedName>
</protein>
<evidence type="ECO:0000256" key="1">
    <source>
        <dbReference type="SAM" id="MobiDB-lite"/>
    </source>
</evidence>
<feature type="compositionally biased region" description="Low complexity" evidence="1">
    <location>
        <begin position="60"/>
        <end position="75"/>
    </location>
</feature>
<dbReference type="RefSeq" id="WP_378752681.1">
    <property type="nucleotide sequence ID" value="NZ_JBHSSV010000011.1"/>
</dbReference>